<gene>
    <name evidence="2" type="primary">LOC142168847</name>
</gene>
<reference evidence="2" key="2">
    <citation type="submission" date="2025-08" db="UniProtKB">
        <authorList>
            <consortium name="RefSeq"/>
        </authorList>
    </citation>
    <scope>IDENTIFICATION</scope>
    <source>
        <tissue evidence="2">Leaf</tissue>
    </source>
</reference>
<protein>
    <submittedName>
        <fullName evidence="2">Secreted RxLR effector protein 161-like</fullName>
    </submittedName>
</protein>
<proteinExistence type="predicted"/>
<keyword evidence="1" id="KW-1185">Reference proteome</keyword>
<reference evidence="1" key="1">
    <citation type="journal article" date="2014" name="Nat. Commun.">
        <title>The tobacco genome sequence and its comparison with those of tomato and potato.</title>
        <authorList>
            <person name="Sierro N."/>
            <person name="Battey J.N."/>
            <person name="Ouadi S."/>
            <person name="Bakaher N."/>
            <person name="Bovet L."/>
            <person name="Willig A."/>
            <person name="Goepfert S."/>
            <person name="Peitsch M.C."/>
            <person name="Ivanov N.V."/>
        </authorList>
    </citation>
    <scope>NUCLEOTIDE SEQUENCE [LARGE SCALE GENOMIC DNA]</scope>
</reference>
<accession>A0AC58SMB4</accession>
<dbReference type="RefSeq" id="XP_075086112.1">
    <property type="nucleotide sequence ID" value="XM_075230011.1"/>
</dbReference>
<organism evidence="1 2">
    <name type="scientific">Nicotiana tabacum</name>
    <name type="common">Common tobacco</name>
    <dbReference type="NCBI Taxonomy" id="4097"/>
    <lineage>
        <taxon>Eukaryota</taxon>
        <taxon>Viridiplantae</taxon>
        <taxon>Streptophyta</taxon>
        <taxon>Embryophyta</taxon>
        <taxon>Tracheophyta</taxon>
        <taxon>Spermatophyta</taxon>
        <taxon>Magnoliopsida</taxon>
        <taxon>eudicotyledons</taxon>
        <taxon>Gunneridae</taxon>
        <taxon>Pentapetalae</taxon>
        <taxon>asterids</taxon>
        <taxon>lamiids</taxon>
        <taxon>Solanales</taxon>
        <taxon>Solanaceae</taxon>
        <taxon>Nicotianoideae</taxon>
        <taxon>Nicotianeae</taxon>
        <taxon>Nicotiana</taxon>
    </lineage>
</organism>
<dbReference type="Proteomes" id="UP000790787">
    <property type="component" value="Chromosome 14"/>
</dbReference>
<evidence type="ECO:0000313" key="1">
    <source>
        <dbReference type="Proteomes" id="UP000790787"/>
    </source>
</evidence>
<sequence length="229" mass="26181">MESIPYSSIVGSLMYAQTCTRPDISFVVGILGRYQSNPGIDHWKAAKKVLRYLKGTKDYMLMYRRSKHLEVVGYSDSDFVGCIDTRKSTFGYLFQLAEGAISWKSTKQSVIATSTMEAEFVVRFEATIHALWLRNFISGLGVVDIITKPLKIYCDNFAAVFFSKNDKYSKGAKHMKLKYFTVKEEVQKQRVSLEHIRTDLMIADPLTKGLQLKTFKEHVHRMGLGCIYD</sequence>
<evidence type="ECO:0000313" key="2">
    <source>
        <dbReference type="RefSeq" id="XP_075086112.1"/>
    </source>
</evidence>
<name>A0AC58SMB4_TOBAC</name>